<evidence type="ECO:0000256" key="6">
    <source>
        <dbReference type="ARBA" id="ARBA00022842"/>
    </source>
</evidence>
<comment type="subcellular location">
    <subcellularLocation>
        <location evidence="1">Cell membrane</location>
        <topology evidence="1">Multi-pass membrane protein</topology>
    </subcellularLocation>
</comment>
<comment type="caution">
    <text evidence="13">The sequence shown here is derived from an EMBL/GenBank/DDBJ whole genome shotgun (WGS) entry which is preliminary data.</text>
</comment>
<evidence type="ECO:0000256" key="5">
    <source>
        <dbReference type="ARBA" id="ARBA00022692"/>
    </source>
</evidence>
<proteinExistence type="inferred from homology"/>
<dbReference type="GO" id="GO:0000287">
    <property type="term" value="F:magnesium ion binding"/>
    <property type="evidence" value="ECO:0007669"/>
    <property type="project" value="TreeGrafter"/>
</dbReference>
<accession>W6M9M0</accession>
<evidence type="ECO:0000256" key="1">
    <source>
        <dbReference type="ARBA" id="ARBA00004651"/>
    </source>
</evidence>
<organism evidence="13 14">
    <name type="scientific">Candidatus Competibacter denitrificans Run_A_D11</name>
    <dbReference type="NCBI Taxonomy" id="1400863"/>
    <lineage>
        <taxon>Bacteria</taxon>
        <taxon>Pseudomonadati</taxon>
        <taxon>Pseudomonadota</taxon>
        <taxon>Gammaproteobacteria</taxon>
        <taxon>Candidatus Competibacteraceae</taxon>
        <taxon>Candidatus Competibacter</taxon>
    </lineage>
</organism>
<gene>
    <name evidence="13" type="ORF">BN873_300081</name>
</gene>
<sequence>MTTGCTCTTAKNRTGRNYGHTVTPIEHKPMIVNCTAYVDGHKLDNLTLEEIPAIRQRPDAFVWLGLFEPDEAMMTQVQHLFGLHELATEDAHHAHQRPKVEVYGDCWFLVLRTAQAKESQIDFGETHLFVGPRYLLSVRHGASLPYAPVRTRCESSPNLLCKGPGFVLYAILDFVVDQYFPILSGIEDAVEDLEERFFKGDFDQADIARLYELKRDLVSLRRAAAPLVEVCNYLLTDVFNHYISDDIRPYFRDVYDHILRITETIDSIRETLALALQISLSLGAARQNDATKRLAGWGALLAAPTMIFSIYGMNFKGFFPELEWQYGYPIVMGSVVVGCLLLYIKLKKSGWL</sequence>
<evidence type="ECO:0000256" key="3">
    <source>
        <dbReference type="ARBA" id="ARBA00022448"/>
    </source>
</evidence>
<dbReference type="Proteomes" id="UP000035760">
    <property type="component" value="Unassembled WGS sequence"/>
</dbReference>
<evidence type="ECO:0000256" key="7">
    <source>
        <dbReference type="ARBA" id="ARBA00022989"/>
    </source>
</evidence>
<evidence type="ECO:0000256" key="4">
    <source>
        <dbReference type="ARBA" id="ARBA00022475"/>
    </source>
</evidence>
<dbReference type="GO" id="GO:0015087">
    <property type="term" value="F:cobalt ion transmembrane transporter activity"/>
    <property type="evidence" value="ECO:0007669"/>
    <property type="project" value="TreeGrafter"/>
</dbReference>
<dbReference type="GO" id="GO:0015095">
    <property type="term" value="F:magnesium ion transmembrane transporter activity"/>
    <property type="evidence" value="ECO:0007669"/>
    <property type="project" value="TreeGrafter"/>
</dbReference>
<dbReference type="PANTHER" id="PTHR46494">
    <property type="entry name" value="CORA FAMILY METAL ION TRANSPORTER (EUROFUNG)"/>
    <property type="match status" value="1"/>
</dbReference>
<evidence type="ECO:0000256" key="11">
    <source>
        <dbReference type="ARBA" id="ARBA00045497"/>
    </source>
</evidence>
<evidence type="ECO:0000256" key="8">
    <source>
        <dbReference type="ARBA" id="ARBA00023065"/>
    </source>
</evidence>
<dbReference type="GO" id="GO:0005886">
    <property type="term" value="C:plasma membrane"/>
    <property type="evidence" value="ECO:0007669"/>
    <property type="project" value="UniProtKB-SubCell"/>
</dbReference>
<dbReference type="Pfam" id="PF01544">
    <property type="entry name" value="CorA"/>
    <property type="match status" value="1"/>
</dbReference>
<evidence type="ECO:0000256" key="12">
    <source>
        <dbReference type="SAM" id="Phobius"/>
    </source>
</evidence>
<dbReference type="PANTHER" id="PTHR46494:SF1">
    <property type="entry name" value="CORA FAMILY METAL ION TRANSPORTER (EUROFUNG)"/>
    <property type="match status" value="1"/>
</dbReference>
<comment type="similarity">
    <text evidence="2">Belongs to the CorA metal ion transporter (MIT) (TC 1.A.35) family.</text>
</comment>
<keyword evidence="14" id="KW-1185">Reference proteome</keyword>
<name>W6M9M0_9GAMM</name>
<keyword evidence="4" id="KW-1003">Cell membrane</keyword>
<evidence type="ECO:0000256" key="2">
    <source>
        <dbReference type="ARBA" id="ARBA00009765"/>
    </source>
</evidence>
<evidence type="ECO:0000256" key="9">
    <source>
        <dbReference type="ARBA" id="ARBA00023136"/>
    </source>
</evidence>
<dbReference type="SUPFAM" id="SSF143865">
    <property type="entry name" value="CorA soluble domain-like"/>
    <property type="match status" value="1"/>
</dbReference>
<feature type="transmembrane region" description="Helical" evidence="12">
    <location>
        <begin position="326"/>
        <end position="344"/>
    </location>
</feature>
<dbReference type="InterPro" id="IPR002523">
    <property type="entry name" value="MgTranspt_CorA/ZnTranspt_ZntB"/>
</dbReference>
<keyword evidence="6" id="KW-0460">Magnesium</keyword>
<evidence type="ECO:0000313" key="13">
    <source>
        <dbReference type="EMBL" id="CDI02460.1"/>
    </source>
</evidence>
<feature type="transmembrane region" description="Helical" evidence="12">
    <location>
        <begin position="294"/>
        <end position="314"/>
    </location>
</feature>
<dbReference type="InterPro" id="IPR045863">
    <property type="entry name" value="CorA_TM1_TM2"/>
</dbReference>
<dbReference type="AlphaFoldDB" id="W6M9M0"/>
<dbReference type="SUPFAM" id="SSF144083">
    <property type="entry name" value="Magnesium transport protein CorA, transmembrane region"/>
    <property type="match status" value="1"/>
</dbReference>
<reference evidence="13" key="2">
    <citation type="submission" date="2014-03" db="EMBL/GenBank/DDBJ databases">
        <title>Candidatus Competibacter-lineage genomes retrieved from metagenomes reveal functional metabolic diversity.</title>
        <authorList>
            <person name="McIlroy S.J."/>
            <person name="Albertsen M."/>
            <person name="Andresen E.K."/>
            <person name="Saunders A.M."/>
            <person name="Kristiansen R."/>
            <person name="Stokholm-Bjerregaard M."/>
            <person name="Nielsen K.L."/>
            <person name="Nielsen P.H."/>
        </authorList>
    </citation>
    <scope>NUCLEOTIDE SEQUENCE</scope>
    <source>
        <strain evidence="13">Run_A_D11</strain>
    </source>
</reference>
<evidence type="ECO:0000313" key="14">
    <source>
        <dbReference type="Proteomes" id="UP000035760"/>
    </source>
</evidence>
<dbReference type="CDD" id="cd12830">
    <property type="entry name" value="MtCorA-like"/>
    <property type="match status" value="1"/>
</dbReference>
<dbReference type="GO" id="GO:0050897">
    <property type="term" value="F:cobalt ion binding"/>
    <property type="evidence" value="ECO:0007669"/>
    <property type="project" value="TreeGrafter"/>
</dbReference>
<comment type="catalytic activity">
    <reaction evidence="10">
        <text>Mg(2+)(in) = Mg(2+)(out)</text>
        <dbReference type="Rhea" id="RHEA:29827"/>
        <dbReference type="ChEBI" id="CHEBI:18420"/>
    </reaction>
</comment>
<dbReference type="STRING" id="1400863.BN873_300081"/>
<keyword evidence="8" id="KW-0406">Ion transport</keyword>
<keyword evidence="3" id="KW-0813">Transport</keyword>
<comment type="function">
    <text evidence="11">Mediates influx of magnesium ions. Alternates between open and closed states. Activated by low cytoplasmic Mg(2+) levels. Inactive when cytoplasmic Mg(2+) levels are high.</text>
</comment>
<keyword evidence="9 12" id="KW-0472">Membrane</keyword>
<dbReference type="EMBL" id="CBTJ020000037">
    <property type="protein sequence ID" value="CDI02460.1"/>
    <property type="molecule type" value="Genomic_DNA"/>
</dbReference>
<dbReference type="InterPro" id="IPR045861">
    <property type="entry name" value="CorA_cytoplasmic_dom"/>
</dbReference>
<reference evidence="13" key="1">
    <citation type="submission" date="2013-07" db="EMBL/GenBank/DDBJ databases">
        <authorList>
            <person name="McIlroy S."/>
        </authorList>
    </citation>
    <scope>NUCLEOTIDE SEQUENCE [LARGE SCALE GENOMIC DNA]</scope>
    <source>
        <strain evidence="13">Run_A_D11</strain>
    </source>
</reference>
<evidence type="ECO:0000256" key="10">
    <source>
        <dbReference type="ARBA" id="ARBA00034269"/>
    </source>
</evidence>
<keyword evidence="7 12" id="KW-1133">Transmembrane helix</keyword>
<keyword evidence="5 12" id="KW-0812">Transmembrane</keyword>
<dbReference type="FunFam" id="1.20.58.340:FF:000004">
    <property type="entry name" value="Magnesium transport protein CorA"/>
    <property type="match status" value="1"/>
</dbReference>
<dbReference type="Gene3D" id="1.20.58.340">
    <property type="entry name" value="Magnesium transport protein CorA, transmembrane region"/>
    <property type="match status" value="2"/>
</dbReference>
<dbReference type="Gene3D" id="3.30.460.20">
    <property type="entry name" value="CorA soluble domain-like"/>
    <property type="match status" value="1"/>
</dbReference>
<protein>
    <submittedName>
        <fullName evidence="13">Magnesium and cobalt transport protein CorA</fullName>
    </submittedName>
</protein>